<evidence type="ECO:0000313" key="7">
    <source>
        <dbReference type="EMBL" id="BEH02916.1"/>
    </source>
</evidence>
<dbReference type="PANTHER" id="PTHR15892">
    <property type="entry name" value="MITOCHONDRIAL RIBOSOMAL PROTEIN L30"/>
    <property type="match status" value="1"/>
</dbReference>
<evidence type="ECO:0000256" key="5">
    <source>
        <dbReference type="HAMAP-Rule" id="MF_01371"/>
    </source>
</evidence>
<dbReference type="PIRSF" id="PIRSF002211">
    <property type="entry name" value="Ribosomal_L30_bac-type"/>
    <property type="match status" value="1"/>
</dbReference>
<gene>
    <name evidence="5 7" type="primary">rpmD</name>
    <name evidence="7" type="ORF">brsh051_21970</name>
</gene>
<dbReference type="InterPro" id="IPR005996">
    <property type="entry name" value="Ribosomal_uL30_bac-type"/>
</dbReference>
<dbReference type="GO" id="GO:0003735">
    <property type="term" value="F:structural constituent of ribosome"/>
    <property type="evidence" value="ECO:0007669"/>
    <property type="project" value="InterPro"/>
</dbReference>
<dbReference type="HAMAP" id="MF_01371_B">
    <property type="entry name" value="Ribosomal_uL30_B"/>
    <property type="match status" value="1"/>
</dbReference>
<protein>
    <recommendedName>
        <fullName evidence="5">Large ribosomal subunit protein uL30</fullName>
    </recommendedName>
</protein>
<evidence type="ECO:0000256" key="3">
    <source>
        <dbReference type="ARBA" id="ARBA00022980"/>
    </source>
</evidence>
<dbReference type="Proteomes" id="UP001431656">
    <property type="component" value="Chromosome"/>
</dbReference>
<dbReference type="RefSeq" id="WP_286264945.1">
    <property type="nucleotide sequence ID" value="NZ_AP028056.1"/>
</dbReference>
<dbReference type="FunFam" id="3.30.1390.20:FF:000001">
    <property type="entry name" value="50S ribosomal protein L30"/>
    <property type="match status" value="1"/>
</dbReference>
<name>A0AAN0K8W9_9ACTN</name>
<dbReference type="NCBIfam" id="TIGR01308">
    <property type="entry name" value="rpmD_bact"/>
    <property type="match status" value="1"/>
</dbReference>
<comment type="similarity">
    <text evidence="1 5">Belongs to the universal ribosomal protein uL30 family.</text>
</comment>
<dbReference type="EMBL" id="AP028056">
    <property type="protein sequence ID" value="BEH02916.1"/>
    <property type="molecule type" value="Genomic_DNA"/>
</dbReference>
<evidence type="ECO:0000259" key="6">
    <source>
        <dbReference type="Pfam" id="PF00327"/>
    </source>
</evidence>
<proteinExistence type="inferred from homology"/>
<keyword evidence="4 5" id="KW-0687">Ribonucleoprotein</keyword>
<evidence type="ECO:0000256" key="4">
    <source>
        <dbReference type="ARBA" id="ARBA00023274"/>
    </source>
</evidence>
<dbReference type="AlphaFoldDB" id="A0AAN0K8W9"/>
<dbReference type="InterPro" id="IPR036919">
    <property type="entry name" value="Ribo_uL30_ferredoxin-like_sf"/>
</dbReference>
<dbReference type="KEGG" id="broo:brsh051_21970"/>
<keyword evidence="8" id="KW-1185">Reference proteome</keyword>
<dbReference type="GO" id="GO:0022625">
    <property type="term" value="C:cytosolic large ribosomal subunit"/>
    <property type="evidence" value="ECO:0007669"/>
    <property type="project" value="TreeGrafter"/>
</dbReference>
<dbReference type="SUPFAM" id="SSF55129">
    <property type="entry name" value="Ribosomal protein L30p/L7e"/>
    <property type="match status" value="1"/>
</dbReference>
<reference evidence="7" key="1">
    <citation type="journal article" date="2024" name="Int. J. Syst. Evol. Microbiol.">
        <title>Brooklawnia propionicigenes sp. nov., a facultatively anaerobic, propionate-producing bacterium isolated from a methanogenic reactor treating waste from cattle farms.</title>
        <authorList>
            <person name="Akita Y."/>
            <person name="Ueki A."/>
            <person name="Tonouchi A."/>
            <person name="Sugawara Y."/>
            <person name="Honma S."/>
            <person name="Kaku N."/>
            <person name="Ueki K."/>
        </authorList>
    </citation>
    <scope>NUCLEOTIDE SEQUENCE</scope>
    <source>
        <strain evidence="7">SH051</strain>
    </source>
</reference>
<dbReference type="GO" id="GO:0006412">
    <property type="term" value="P:translation"/>
    <property type="evidence" value="ECO:0007669"/>
    <property type="project" value="UniProtKB-UniRule"/>
</dbReference>
<dbReference type="PANTHER" id="PTHR15892:SF2">
    <property type="entry name" value="LARGE RIBOSOMAL SUBUNIT PROTEIN UL30M"/>
    <property type="match status" value="1"/>
</dbReference>
<dbReference type="Pfam" id="PF00327">
    <property type="entry name" value="Ribosomal_L30"/>
    <property type="match status" value="1"/>
</dbReference>
<evidence type="ECO:0000256" key="1">
    <source>
        <dbReference type="ARBA" id="ARBA00007594"/>
    </source>
</evidence>
<comment type="subunit">
    <text evidence="2 5">Part of the 50S ribosomal subunit.</text>
</comment>
<evidence type="ECO:0000313" key="8">
    <source>
        <dbReference type="Proteomes" id="UP001431656"/>
    </source>
</evidence>
<accession>A0AAN0K8W9</accession>
<keyword evidence="3 5" id="KW-0689">Ribosomal protein</keyword>
<dbReference type="InterPro" id="IPR016082">
    <property type="entry name" value="Ribosomal_uL30_ferredoxin-like"/>
</dbReference>
<dbReference type="CDD" id="cd01658">
    <property type="entry name" value="Ribosomal_L30"/>
    <property type="match status" value="1"/>
</dbReference>
<organism evidence="7 8">
    <name type="scientific">Brooklawnia propionicigenes</name>
    <dbReference type="NCBI Taxonomy" id="3041175"/>
    <lineage>
        <taxon>Bacteria</taxon>
        <taxon>Bacillati</taxon>
        <taxon>Actinomycetota</taxon>
        <taxon>Actinomycetes</taxon>
        <taxon>Propionibacteriales</taxon>
        <taxon>Propionibacteriaceae</taxon>
        <taxon>Brooklawnia</taxon>
    </lineage>
</organism>
<sequence length="60" mass="6627">MPELKVTQVKSGIGEKPAARKTLRALGLRKIGDQVVHADRPEIRGMAQAVRHLVEVEEVN</sequence>
<dbReference type="Gene3D" id="3.30.1390.20">
    <property type="entry name" value="Ribosomal protein L30, ferredoxin-like fold domain"/>
    <property type="match status" value="1"/>
</dbReference>
<evidence type="ECO:0000256" key="2">
    <source>
        <dbReference type="ARBA" id="ARBA00011838"/>
    </source>
</evidence>
<feature type="domain" description="Large ribosomal subunit protein uL30-like ferredoxin-like fold" evidence="6">
    <location>
        <begin position="4"/>
        <end position="54"/>
    </location>
</feature>